<evidence type="ECO:0000313" key="2">
    <source>
        <dbReference type="EMBL" id="CDL91796.1"/>
    </source>
</evidence>
<evidence type="ECO:0000313" key="3">
    <source>
        <dbReference type="Proteomes" id="UP000019482"/>
    </source>
</evidence>
<keyword evidence="1" id="KW-0472">Membrane</keyword>
<keyword evidence="3" id="KW-1185">Reference proteome</keyword>
<gene>
    <name evidence="2" type="ORF">CTDIVETGP_1866</name>
</gene>
<proteinExistence type="predicted"/>
<dbReference type="GeneID" id="29418502"/>
<name>W6N643_CLOTY</name>
<organism evidence="2 3">
    <name type="scientific">Clostridium tyrobutyricum DIVETGP</name>
    <dbReference type="NCBI Taxonomy" id="1408889"/>
    <lineage>
        <taxon>Bacteria</taxon>
        <taxon>Bacillati</taxon>
        <taxon>Bacillota</taxon>
        <taxon>Clostridia</taxon>
        <taxon>Eubacteriales</taxon>
        <taxon>Clostridiaceae</taxon>
        <taxon>Clostridium</taxon>
    </lineage>
</organism>
<evidence type="ECO:0000256" key="1">
    <source>
        <dbReference type="SAM" id="Phobius"/>
    </source>
</evidence>
<sequence>MRELVISQIIIPIIAAFIGAVLEIARRQFKAYLDSEENFIKKKQEALQQSMKIEEYNKDKQIVCDAVKAVEQLGRESHWQGTMKHSKVLEIIKDKTSLTDDEIFNIIKGAVLEVNQYRKKELVEENKQISDN</sequence>
<comment type="caution">
    <text evidence="2">The sequence shown here is derived from an EMBL/GenBank/DDBJ whole genome shotgun (WGS) entry which is preliminary data.</text>
</comment>
<dbReference type="Proteomes" id="UP000019482">
    <property type="component" value="Unassembled WGS sequence"/>
</dbReference>
<dbReference type="OrthoDB" id="1910292at2"/>
<dbReference type="AlphaFoldDB" id="W6N643"/>
<reference evidence="2 3" key="1">
    <citation type="journal article" date="2015" name="Genome Announc.">
        <title>Draft Genome Sequence of Clostridium tyrobutyricum Strain DIVETGP, Isolated from Cow's Milk for Grana Padano Production.</title>
        <authorList>
            <person name="Soggiu A."/>
            <person name="Piras C."/>
            <person name="Gaiarsa S."/>
            <person name="Sassera D."/>
            <person name="Roncada P."/>
            <person name="Bendixen E."/>
            <person name="Brasca M."/>
            <person name="Bonizzi L."/>
        </authorList>
    </citation>
    <scope>NUCLEOTIDE SEQUENCE [LARGE SCALE GENOMIC DNA]</scope>
    <source>
        <strain evidence="2 3">DIVETGP</strain>
    </source>
</reference>
<keyword evidence="1" id="KW-1133">Transmembrane helix</keyword>
<protein>
    <recommendedName>
        <fullName evidence="4">Phage protein</fullName>
    </recommendedName>
</protein>
<dbReference type="EMBL" id="CBXI010000032">
    <property type="protein sequence ID" value="CDL91796.1"/>
    <property type="molecule type" value="Genomic_DNA"/>
</dbReference>
<feature type="transmembrane region" description="Helical" evidence="1">
    <location>
        <begin position="6"/>
        <end position="25"/>
    </location>
</feature>
<dbReference type="RefSeq" id="WP_017751937.1">
    <property type="nucleotide sequence ID" value="NZ_CBXI010000032.1"/>
</dbReference>
<keyword evidence="1" id="KW-0812">Transmembrane</keyword>
<accession>W6N643</accession>
<evidence type="ECO:0008006" key="4">
    <source>
        <dbReference type="Google" id="ProtNLM"/>
    </source>
</evidence>